<protein>
    <submittedName>
        <fullName evidence="1">Uncharacterized protein</fullName>
    </submittedName>
</protein>
<dbReference type="Proteomes" id="UP000000731">
    <property type="component" value="Segment"/>
</dbReference>
<name>Q856E9_9CAUD</name>
<evidence type="ECO:0000313" key="1">
    <source>
        <dbReference type="EMBL" id="AAN02077.1"/>
    </source>
</evidence>
<organism evidence="1 2">
    <name type="scientific">Mycobacterium phage Barnyard</name>
    <dbReference type="NCBI Taxonomy" id="205880"/>
    <lineage>
        <taxon>Viruses</taxon>
        <taxon>Duplodnaviria</taxon>
        <taxon>Heunggongvirae</taxon>
        <taxon>Uroviricota</taxon>
        <taxon>Caudoviricetes</taxon>
        <taxon>Barnyardvirus</taxon>
        <taxon>Barnyardvirus barnyard</taxon>
    </lineage>
</organism>
<evidence type="ECO:0000313" key="2">
    <source>
        <dbReference type="Proteomes" id="UP000000731"/>
    </source>
</evidence>
<dbReference type="EMBL" id="AY129339">
    <property type="protein sequence ID" value="AAN02077.1"/>
    <property type="molecule type" value="Genomic_DNA"/>
</dbReference>
<keyword evidence="2" id="KW-1185">Reference proteome</keyword>
<dbReference type="KEGG" id="vg:1260273"/>
<accession>Q856E9</accession>
<reference evidence="1 2" key="1">
    <citation type="journal article" date="2003" name="Cell">
        <title>Origins of highly mosaic mycobacteriophage genomes.</title>
        <authorList>
            <person name="Pedulla M.L."/>
            <person name="Ford M.E."/>
            <person name="Houtz J.M."/>
            <person name="Karthikeyan T."/>
            <person name="Wadsworth C."/>
            <person name="Lewis J.A."/>
            <person name="Jacobs-Sera D."/>
            <person name="Falbo J."/>
            <person name="Gross J."/>
            <person name="Pannunzio N.R."/>
            <person name="Brucker W."/>
            <person name="Kumar V."/>
            <person name="Kandasamy J."/>
            <person name="Keenan L."/>
            <person name="Bardarov S."/>
            <person name="Kriakov J."/>
            <person name="Lawrence J.G."/>
            <person name="Jacobs W.R. Jr."/>
            <person name="Hendrix R.W."/>
            <person name="Hatfull G.F."/>
        </authorList>
    </citation>
    <scope>NUCLEOTIDE SEQUENCE</scope>
</reference>
<dbReference type="RefSeq" id="NP_818561.1">
    <property type="nucleotide sequence ID" value="NC_004689.1"/>
</dbReference>
<dbReference type="OrthoDB" id="27845at10239"/>
<proteinExistence type="predicted"/>
<sequence length="110" mass="11825">MADQSAIDAVKLQLADEANDLGITDIAIGAWLDSGLSQTKTILAGWRAIAAKSAATEDVSESGSSRTVRLHERAVEMIRDWQARSDAEDKATVTDTLGRGRFASHRATRV</sequence>
<gene>
    <name evidence="1" type="primary">23</name>
    <name evidence="1" type="ORF">PBI_BARNYARD_23</name>
</gene>